<dbReference type="Pfam" id="PF09851">
    <property type="entry name" value="SHOCT"/>
    <property type="match status" value="1"/>
</dbReference>
<name>A0ABU8SKD2_9LACO</name>
<protein>
    <submittedName>
        <fullName evidence="2">SHOCT domain-containing protein</fullName>
    </submittedName>
</protein>
<comment type="caution">
    <text evidence="2">The sequence shown here is derived from an EMBL/GenBank/DDBJ whole genome shotgun (WGS) entry which is preliminary data.</text>
</comment>
<gene>
    <name evidence="2" type="ORF">R4146_01790</name>
</gene>
<sequence length="77" mass="9001">MLIIIIAVIVIIFAIAFWRTNRNQNEHTKKVNDSVNTITDTDNTEVQLKHLKELLDTGVIDREDYEQSKQQILHNKL</sequence>
<evidence type="ECO:0000259" key="1">
    <source>
        <dbReference type="Pfam" id="PF09851"/>
    </source>
</evidence>
<reference evidence="2 3" key="1">
    <citation type="submission" date="2023-10" db="EMBL/GenBank/DDBJ databases">
        <title>Nicoliella lavandulae sp. nov. isolated from Lavandula angustifolia flowers.</title>
        <authorList>
            <person name="Alcantara C."/>
            <person name="Zuniga M."/>
            <person name="Landete J.M."/>
            <person name="Monedero V."/>
        </authorList>
    </citation>
    <scope>NUCLEOTIDE SEQUENCE [LARGE SCALE GENOMIC DNA]</scope>
    <source>
        <strain evidence="2 3">Es01</strain>
    </source>
</reference>
<dbReference type="InterPro" id="IPR018649">
    <property type="entry name" value="SHOCT"/>
</dbReference>
<accession>A0ABU8SKD2</accession>
<keyword evidence="3" id="KW-1185">Reference proteome</keyword>
<evidence type="ECO:0000313" key="2">
    <source>
        <dbReference type="EMBL" id="MEJ6399913.1"/>
    </source>
</evidence>
<feature type="domain" description="SHOCT" evidence="1">
    <location>
        <begin position="47"/>
        <end position="73"/>
    </location>
</feature>
<proteinExistence type="predicted"/>
<organism evidence="2 3">
    <name type="scientific">Nicoliella lavandulae</name>
    <dbReference type="NCBI Taxonomy" id="3082954"/>
    <lineage>
        <taxon>Bacteria</taxon>
        <taxon>Bacillati</taxon>
        <taxon>Bacillota</taxon>
        <taxon>Bacilli</taxon>
        <taxon>Lactobacillales</taxon>
        <taxon>Lactobacillaceae</taxon>
        <taxon>Nicoliella</taxon>
    </lineage>
</organism>
<dbReference type="EMBL" id="JAWMWH010000001">
    <property type="protein sequence ID" value="MEJ6399913.1"/>
    <property type="molecule type" value="Genomic_DNA"/>
</dbReference>
<dbReference type="Proteomes" id="UP001370590">
    <property type="component" value="Unassembled WGS sequence"/>
</dbReference>
<dbReference type="RefSeq" id="WP_339959746.1">
    <property type="nucleotide sequence ID" value="NZ_JAWMWH010000001.1"/>
</dbReference>
<evidence type="ECO:0000313" key="3">
    <source>
        <dbReference type="Proteomes" id="UP001370590"/>
    </source>
</evidence>